<dbReference type="PIRSF" id="PIRSF006092">
    <property type="entry name" value="GreA_GreB"/>
    <property type="match status" value="1"/>
</dbReference>
<dbReference type="InterPro" id="IPR022691">
    <property type="entry name" value="Tscrpt_elong_fac_GreA/B_N"/>
</dbReference>
<evidence type="ECO:0000313" key="13">
    <source>
        <dbReference type="Proteomes" id="UP001275049"/>
    </source>
</evidence>
<dbReference type="Pfam" id="PF01272">
    <property type="entry name" value="GreA_GreB"/>
    <property type="match status" value="1"/>
</dbReference>
<dbReference type="InterPro" id="IPR036953">
    <property type="entry name" value="GreA/GreB_C_sf"/>
</dbReference>
<dbReference type="EMBL" id="JAWNGA010000006">
    <property type="protein sequence ID" value="MDY5132972.1"/>
    <property type="molecule type" value="Genomic_DNA"/>
</dbReference>
<proteinExistence type="inferred from homology"/>
<keyword evidence="3 8" id="KW-0805">Transcription regulation</keyword>
<dbReference type="InterPro" id="IPR036805">
    <property type="entry name" value="Tscrpt_elong_fac_GreA/B_N_sf"/>
</dbReference>
<comment type="caution">
    <text evidence="12">The sequence shown here is derived from an EMBL/GenBank/DDBJ whole genome shotgun (WGS) entry which is preliminary data.</text>
</comment>
<comment type="function">
    <text evidence="6 8">Necessary for efficient RNA polymerase transcription elongation past template-encoded arresting sites. The arresting sites in DNA have the property of trapping a certain fraction of elongating RNA polymerases that pass through, resulting in locked ternary complexes. Cleavage of the nascent transcript by cleavage factors such as GreA or GreB allows the resumption of elongation from the new 3'terminus. GreA releases sequences of 2 to 3 nucleotides.</text>
</comment>
<protein>
    <recommendedName>
        <fullName evidence="2 8">Transcription elongation factor GreA</fullName>
    </recommendedName>
    <alternativeName>
        <fullName evidence="7 8">Transcript cleavage factor GreA</fullName>
    </alternativeName>
</protein>
<evidence type="ECO:0000256" key="9">
    <source>
        <dbReference type="SAM" id="MobiDB-lite"/>
    </source>
</evidence>
<gene>
    <name evidence="8 12" type="primary">greA</name>
    <name evidence="12" type="ORF">R6G86_04330</name>
</gene>
<evidence type="ECO:0000259" key="11">
    <source>
        <dbReference type="Pfam" id="PF03449"/>
    </source>
</evidence>
<keyword evidence="4 8" id="KW-0238">DNA-binding</keyword>
<evidence type="ECO:0000313" key="12">
    <source>
        <dbReference type="EMBL" id="MDY5132972.1"/>
    </source>
</evidence>
<feature type="region of interest" description="Disordered" evidence="9">
    <location>
        <begin position="36"/>
        <end position="57"/>
    </location>
</feature>
<dbReference type="Gene3D" id="1.10.287.180">
    <property type="entry name" value="Transcription elongation factor, GreA/GreB, N-terminal domain"/>
    <property type="match status" value="1"/>
</dbReference>
<keyword evidence="12" id="KW-0648">Protein biosynthesis</keyword>
<organism evidence="12 13">
    <name type="scientific">Actinotignum urinale</name>
    <dbReference type="NCBI Taxonomy" id="190146"/>
    <lineage>
        <taxon>Bacteria</taxon>
        <taxon>Bacillati</taxon>
        <taxon>Actinomycetota</taxon>
        <taxon>Actinomycetes</taxon>
        <taxon>Actinomycetales</taxon>
        <taxon>Actinomycetaceae</taxon>
        <taxon>Actinotignum</taxon>
    </lineage>
</organism>
<dbReference type="GO" id="GO:0003746">
    <property type="term" value="F:translation elongation factor activity"/>
    <property type="evidence" value="ECO:0007669"/>
    <property type="project" value="UniProtKB-KW"/>
</dbReference>
<dbReference type="SUPFAM" id="SSF54534">
    <property type="entry name" value="FKBP-like"/>
    <property type="match status" value="1"/>
</dbReference>
<name>A0ABU5G8C6_9ACTO</name>
<accession>A0ABU5G8C6</accession>
<dbReference type="Gene3D" id="3.10.50.30">
    <property type="entry name" value="Transcription elongation factor, GreA/GreB, C-terminal domain"/>
    <property type="match status" value="1"/>
</dbReference>
<evidence type="ECO:0000256" key="6">
    <source>
        <dbReference type="ARBA" id="ARBA00024916"/>
    </source>
</evidence>
<feature type="domain" description="Transcription elongation factor GreA/GreB C-terminal" evidence="10">
    <location>
        <begin position="83"/>
        <end position="156"/>
    </location>
</feature>
<dbReference type="PANTHER" id="PTHR30437:SF4">
    <property type="entry name" value="TRANSCRIPTION ELONGATION FACTOR GREA"/>
    <property type="match status" value="1"/>
</dbReference>
<evidence type="ECO:0000256" key="2">
    <source>
        <dbReference type="ARBA" id="ARBA00013729"/>
    </source>
</evidence>
<dbReference type="RefSeq" id="WP_320755165.1">
    <property type="nucleotide sequence ID" value="NZ_CP171105.1"/>
</dbReference>
<dbReference type="InterPro" id="IPR028624">
    <property type="entry name" value="Tscrpt_elong_fac_GreA/B"/>
</dbReference>
<dbReference type="HAMAP" id="MF_00105">
    <property type="entry name" value="GreA_GreB"/>
    <property type="match status" value="1"/>
</dbReference>
<sequence length="160" mass="17903">MAEEKKTWLSPETYEKLRDELEHMKTVQREDIRKKIEQARSEGDLRENGGYHAAREEQSKLEGRILELTHLLENADVSAPPKGDVVASGCVITAKIRGVEETFLLGAREASNLVDLEIYPESAPLGVAIMGLKKGDTTTFKNRMGRPVKVEIIDIKPFEG</sequence>
<dbReference type="PANTHER" id="PTHR30437">
    <property type="entry name" value="TRANSCRIPTION ELONGATION FACTOR GREA"/>
    <property type="match status" value="1"/>
</dbReference>
<evidence type="ECO:0000256" key="3">
    <source>
        <dbReference type="ARBA" id="ARBA00023015"/>
    </source>
</evidence>
<comment type="similarity">
    <text evidence="1 8">Belongs to the GreA/GreB family.</text>
</comment>
<dbReference type="SUPFAM" id="SSF46557">
    <property type="entry name" value="GreA transcript cleavage protein, N-terminal domain"/>
    <property type="match status" value="1"/>
</dbReference>
<dbReference type="InterPro" id="IPR018151">
    <property type="entry name" value="TF_GreA/GreB_CS"/>
</dbReference>
<feature type="domain" description="Transcription elongation factor GreA/GreB N-terminal" evidence="11">
    <location>
        <begin position="8"/>
        <end position="77"/>
    </location>
</feature>
<evidence type="ECO:0000259" key="10">
    <source>
        <dbReference type="Pfam" id="PF01272"/>
    </source>
</evidence>
<evidence type="ECO:0000256" key="8">
    <source>
        <dbReference type="HAMAP-Rule" id="MF_00105"/>
    </source>
</evidence>
<dbReference type="PROSITE" id="PS00829">
    <property type="entry name" value="GREAB_1"/>
    <property type="match status" value="1"/>
</dbReference>
<evidence type="ECO:0000256" key="1">
    <source>
        <dbReference type="ARBA" id="ARBA00008213"/>
    </source>
</evidence>
<evidence type="ECO:0000256" key="4">
    <source>
        <dbReference type="ARBA" id="ARBA00023125"/>
    </source>
</evidence>
<keyword evidence="12" id="KW-0251">Elongation factor</keyword>
<dbReference type="InterPro" id="IPR001437">
    <property type="entry name" value="Tscrpt_elong_fac_GreA/B_C"/>
</dbReference>
<reference evidence="12 13" key="1">
    <citation type="submission" date="2023-10" db="EMBL/GenBank/DDBJ databases">
        <title>Whole Genome based description of the genera Actinobaculum and Actinotignum reveals a complex phylogenetic relationship within the species included in the genus Actinotignum.</title>
        <authorList>
            <person name="Jensen C.S."/>
            <person name="Dargis R."/>
            <person name="Kemp M."/>
            <person name="Christensen J.J."/>
        </authorList>
    </citation>
    <scope>NUCLEOTIDE SEQUENCE [LARGE SCALE GENOMIC DNA]</scope>
    <source>
        <strain evidence="12 13">SLA_B974</strain>
    </source>
</reference>
<evidence type="ECO:0000256" key="7">
    <source>
        <dbReference type="ARBA" id="ARBA00030776"/>
    </source>
</evidence>
<dbReference type="Proteomes" id="UP001275049">
    <property type="component" value="Unassembled WGS sequence"/>
</dbReference>
<dbReference type="Pfam" id="PF03449">
    <property type="entry name" value="GreA_GreB_N"/>
    <property type="match status" value="1"/>
</dbReference>
<keyword evidence="13" id="KW-1185">Reference proteome</keyword>
<keyword evidence="5 8" id="KW-0804">Transcription</keyword>
<dbReference type="InterPro" id="IPR023459">
    <property type="entry name" value="Tscrpt_elong_fac_GreA/B_fam"/>
</dbReference>
<evidence type="ECO:0000256" key="5">
    <source>
        <dbReference type="ARBA" id="ARBA00023163"/>
    </source>
</evidence>